<keyword evidence="1" id="KW-0472">Membrane</keyword>
<protein>
    <submittedName>
        <fullName evidence="2">Uncharacterized protein</fullName>
    </submittedName>
</protein>
<sequence length="290" mass="32579">MKHTKSIHTVLFIFLAVFVLPLNFAVLHGQSAKKNSVRLTLDYVKVMNGQGYLDIKAISRIDKQMTNVPHIDLKVYYEFEDEEFFLGNTATDAGGKSSYILPSLDRIRADSTNTYTIGIAFEGNDRFKRASKTINFKDANITTKLATKDSVNYIEATLTEAITDLPIAEIPLKVQVKRLIHPLPIGEEFNYTDENGTVIVPVEEGIPGRDGNLTLEVVLSDSDDYGTVKDIRVAPFGVPIIEESTFNENTLWGPRGKTPLFILLFTLFLVLVTWGPILYLIRNLYRITKS</sequence>
<keyword evidence="3" id="KW-1185">Reference proteome</keyword>
<reference evidence="2" key="2">
    <citation type="submission" date="2020-03" db="EMBL/GenBank/DDBJ databases">
        <title>Flavobacteriaceae bacterium strain TP-CH-4, a member of the family Flavobacteriaceae isolated from a deep-sea seamount.</title>
        <authorList>
            <person name="Zhang D.-C."/>
        </authorList>
    </citation>
    <scope>NUCLEOTIDE SEQUENCE</scope>
    <source>
        <strain evidence="2">TP-CH-4</strain>
    </source>
</reference>
<keyword evidence="1" id="KW-1133">Transmembrane helix</keyword>
<feature type="transmembrane region" description="Helical" evidence="1">
    <location>
        <begin position="260"/>
        <end position="281"/>
    </location>
</feature>
<dbReference type="RefSeq" id="WP_152574144.1">
    <property type="nucleotide sequence ID" value="NZ_VIKU02000002.1"/>
</dbReference>
<dbReference type="AlphaFoldDB" id="A0A967AV81"/>
<accession>A0A967AV81</accession>
<name>A0A967AV81_9FLAO</name>
<comment type="caution">
    <text evidence="2">The sequence shown here is derived from an EMBL/GenBank/DDBJ whole genome shotgun (WGS) entry which is preliminary data.</text>
</comment>
<evidence type="ECO:0000313" key="3">
    <source>
        <dbReference type="Proteomes" id="UP000707206"/>
    </source>
</evidence>
<reference evidence="2" key="1">
    <citation type="submission" date="2019-07" db="EMBL/GenBank/DDBJ databases">
        <authorList>
            <person name="De-Chao Zhang Q."/>
        </authorList>
    </citation>
    <scope>NUCLEOTIDE SEQUENCE</scope>
    <source>
        <strain evidence="2">TP-CH-4</strain>
    </source>
</reference>
<keyword evidence="1" id="KW-0812">Transmembrane</keyword>
<dbReference type="Proteomes" id="UP000707206">
    <property type="component" value="Unassembled WGS sequence"/>
</dbReference>
<evidence type="ECO:0000256" key="1">
    <source>
        <dbReference type="SAM" id="Phobius"/>
    </source>
</evidence>
<evidence type="ECO:0000313" key="2">
    <source>
        <dbReference type="EMBL" id="NHF59653.1"/>
    </source>
</evidence>
<dbReference type="EMBL" id="VIKU02000002">
    <property type="protein sequence ID" value="NHF59653.1"/>
    <property type="molecule type" value="Genomic_DNA"/>
</dbReference>
<gene>
    <name evidence="2" type="ORF">FK220_009895</name>
</gene>
<proteinExistence type="predicted"/>
<organism evidence="2 3">
    <name type="scientific">Pelagihabitans pacificus</name>
    <dbReference type="NCBI Taxonomy" id="2696054"/>
    <lineage>
        <taxon>Bacteria</taxon>
        <taxon>Pseudomonadati</taxon>
        <taxon>Bacteroidota</taxon>
        <taxon>Flavobacteriia</taxon>
        <taxon>Flavobacteriales</taxon>
        <taxon>Flavobacteriaceae</taxon>
        <taxon>Pelagihabitans</taxon>
    </lineage>
</organism>